<organism evidence="1 2">
    <name type="scientific">Trichonephila inaurata madagascariensis</name>
    <dbReference type="NCBI Taxonomy" id="2747483"/>
    <lineage>
        <taxon>Eukaryota</taxon>
        <taxon>Metazoa</taxon>
        <taxon>Ecdysozoa</taxon>
        <taxon>Arthropoda</taxon>
        <taxon>Chelicerata</taxon>
        <taxon>Arachnida</taxon>
        <taxon>Araneae</taxon>
        <taxon>Araneomorphae</taxon>
        <taxon>Entelegynae</taxon>
        <taxon>Araneoidea</taxon>
        <taxon>Nephilidae</taxon>
        <taxon>Trichonephila</taxon>
        <taxon>Trichonephila inaurata</taxon>
    </lineage>
</organism>
<evidence type="ECO:0000313" key="2">
    <source>
        <dbReference type="Proteomes" id="UP000886998"/>
    </source>
</evidence>
<sequence length="69" mass="7611">MKPLGGCPRDLYGVGKCHPGHVYEGHLQFWGRCGWPSGVTKTPLKASDPVVDVFLVRSSYIVEENKRPG</sequence>
<name>A0A8X7CJT0_9ARAC</name>
<reference evidence="1" key="1">
    <citation type="submission" date="2020-08" db="EMBL/GenBank/DDBJ databases">
        <title>Multicomponent nature underlies the extraordinary mechanical properties of spider dragline silk.</title>
        <authorList>
            <person name="Kono N."/>
            <person name="Nakamura H."/>
            <person name="Mori M."/>
            <person name="Yoshida Y."/>
            <person name="Ohtoshi R."/>
            <person name="Malay A.D."/>
            <person name="Moran D.A.P."/>
            <person name="Tomita M."/>
            <person name="Numata K."/>
            <person name="Arakawa K."/>
        </authorList>
    </citation>
    <scope>NUCLEOTIDE SEQUENCE</scope>
</reference>
<accession>A0A8X7CJT0</accession>
<protein>
    <submittedName>
        <fullName evidence="1">Uncharacterized protein</fullName>
    </submittedName>
</protein>
<dbReference type="EMBL" id="BMAV01021584">
    <property type="protein sequence ID" value="GFY75709.1"/>
    <property type="molecule type" value="Genomic_DNA"/>
</dbReference>
<dbReference type="AlphaFoldDB" id="A0A8X7CJT0"/>
<comment type="caution">
    <text evidence="1">The sequence shown here is derived from an EMBL/GenBank/DDBJ whole genome shotgun (WGS) entry which is preliminary data.</text>
</comment>
<keyword evidence="2" id="KW-1185">Reference proteome</keyword>
<dbReference type="Proteomes" id="UP000886998">
    <property type="component" value="Unassembled WGS sequence"/>
</dbReference>
<proteinExistence type="predicted"/>
<evidence type="ECO:0000313" key="1">
    <source>
        <dbReference type="EMBL" id="GFY75709.1"/>
    </source>
</evidence>
<gene>
    <name evidence="1" type="ORF">TNIN_459291</name>
</gene>